<dbReference type="InterPro" id="IPR029044">
    <property type="entry name" value="Nucleotide-diphossugar_trans"/>
</dbReference>
<dbReference type="Pfam" id="PF25087">
    <property type="entry name" value="GMPPB_C"/>
    <property type="match status" value="1"/>
</dbReference>
<evidence type="ECO:0000259" key="3">
    <source>
        <dbReference type="Pfam" id="PF00483"/>
    </source>
</evidence>
<dbReference type="CDD" id="cd06428">
    <property type="entry name" value="M1P_guanylylT_A_like_N"/>
    <property type="match status" value="1"/>
</dbReference>
<sequence length="702" mass="77949">MLKAVILIGGPLKGTRFRPLSLDIPKPLFPVAGLPMIQHHIEACADVPNLKEILILGYYPSSELSQFVAEMMQEYKVNVRYLQEFTALGTAGGIYHFRDQIRSGNPKAFFVLNGDVCADFPLAEMLEFHQQTGSSSLQMTMMATEATRQQSLHYGCIVQDKDTHAVQHYVEKPSTFVSTLINCGVYICSVELFHHISAVFNTRQQNYYNDGVGSGMEAAVIHLEKDILMPLAGTGKVFAMQTNTWWSQLKTAGSTIYANRHFLELFRTRHRERLVLNGDRGDSEMCRIIGDVHIHPTATVHRSATLGPNVSVGPGCVIGPGVRIRESIILAGANISDHSLVLHSIVGRDSQVGQWTRVEGTPCDPNPNKPFAKMDNPPLFNSDGRLNPSITILGKMRSLEMGLDPQILFYNHSLSFLYYLVYSNILVTCQPPISPLLPPLSHVLQHPGDMSTSHLTLASSTISCTPTSCQSDVFLQLALPSILFTLSWPAFTWCRDILVCVREHDEWLDGPFGGQFGELRPIILGVESVELVFVGRDTQPLYCLDRSTVHVFEAVRDECTSIHSAKKNSASIGSRDGHYTFIFARTNGKPLFLPLDKARQQWRVFNTSNLFNPLSLSTITIPPTATLTLPGLHVPPRLTLPEHPSVPPRFTLPEHPSVPPRLTLPEHPSVPPRLTLPEHTRRPFPYPRVSDHDVTAVGTSTT</sequence>
<evidence type="ECO:0000259" key="4">
    <source>
        <dbReference type="Pfam" id="PF25087"/>
    </source>
</evidence>
<comment type="similarity">
    <text evidence="1">Belongs to the transferase hexapeptide repeat family.</text>
</comment>
<gene>
    <name evidence="5" type="ORF">TTEB3V08_LOCUS4135</name>
</gene>
<proteinExistence type="inferred from homology"/>
<dbReference type="SUPFAM" id="SSF53448">
    <property type="entry name" value="Nucleotide-diphospho-sugar transferases"/>
    <property type="match status" value="1"/>
</dbReference>
<name>A0A7R9IDM6_9NEOP</name>
<dbReference type="InterPro" id="IPR050486">
    <property type="entry name" value="Mannose-1P_guanyltransferase"/>
</dbReference>
<dbReference type="PANTHER" id="PTHR22572">
    <property type="entry name" value="SUGAR-1-PHOSPHATE GUANYL TRANSFERASE"/>
    <property type="match status" value="1"/>
</dbReference>
<dbReference type="Pfam" id="PF00483">
    <property type="entry name" value="NTP_transferase"/>
    <property type="match status" value="1"/>
</dbReference>
<dbReference type="InterPro" id="IPR005835">
    <property type="entry name" value="NTP_transferase_dom"/>
</dbReference>
<accession>A0A7R9IDM6</accession>
<protein>
    <recommendedName>
        <fullName evidence="6">Nucleotidyl transferase domain-containing protein</fullName>
    </recommendedName>
</protein>
<evidence type="ECO:0008006" key="6">
    <source>
        <dbReference type="Google" id="ProtNLM"/>
    </source>
</evidence>
<reference evidence="5" key="1">
    <citation type="submission" date="2020-11" db="EMBL/GenBank/DDBJ databases">
        <authorList>
            <person name="Tran Van P."/>
        </authorList>
    </citation>
    <scope>NUCLEOTIDE SEQUENCE</scope>
</reference>
<feature type="domain" description="Nucleotidyl transferase" evidence="3">
    <location>
        <begin position="3"/>
        <end position="208"/>
    </location>
</feature>
<dbReference type="AlphaFoldDB" id="A0A7R9IDM6"/>
<dbReference type="InterPro" id="IPR056729">
    <property type="entry name" value="GMPPB_C"/>
</dbReference>
<feature type="region of interest" description="Disordered" evidence="2">
    <location>
        <begin position="645"/>
        <end position="702"/>
    </location>
</feature>
<evidence type="ECO:0000313" key="5">
    <source>
        <dbReference type="EMBL" id="CAD7456096.1"/>
    </source>
</evidence>
<dbReference type="Gene3D" id="2.160.10.10">
    <property type="entry name" value="Hexapeptide repeat proteins"/>
    <property type="match status" value="1"/>
</dbReference>
<evidence type="ECO:0000256" key="1">
    <source>
        <dbReference type="ARBA" id="ARBA00007274"/>
    </source>
</evidence>
<organism evidence="5">
    <name type="scientific">Timema tahoe</name>
    <dbReference type="NCBI Taxonomy" id="61484"/>
    <lineage>
        <taxon>Eukaryota</taxon>
        <taxon>Metazoa</taxon>
        <taxon>Ecdysozoa</taxon>
        <taxon>Arthropoda</taxon>
        <taxon>Hexapoda</taxon>
        <taxon>Insecta</taxon>
        <taxon>Pterygota</taxon>
        <taxon>Neoptera</taxon>
        <taxon>Polyneoptera</taxon>
        <taxon>Phasmatodea</taxon>
        <taxon>Timematodea</taxon>
        <taxon>Timematoidea</taxon>
        <taxon>Timematidae</taxon>
        <taxon>Timema</taxon>
    </lineage>
</organism>
<feature type="domain" description="Mannose-1-phosphate guanyltransferase C-terminal" evidence="4">
    <location>
        <begin position="288"/>
        <end position="360"/>
    </location>
</feature>
<evidence type="ECO:0000256" key="2">
    <source>
        <dbReference type="SAM" id="MobiDB-lite"/>
    </source>
</evidence>
<dbReference type="EMBL" id="OE001139">
    <property type="protein sequence ID" value="CAD7456096.1"/>
    <property type="molecule type" value="Genomic_DNA"/>
</dbReference>
<dbReference type="Gene3D" id="3.90.550.10">
    <property type="entry name" value="Spore Coat Polysaccharide Biosynthesis Protein SpsA, Chain A"/>
    <property type="match status" value="1"/>
</dbReference>